<dbReference type="SUPFAM" id="SSF47592">
    <property type="entry name" value="SWIB/MDM2 domain"/>
    <property type="match status" value="1"/>
</dbReference>
<accession>A0ABD6E3Y3</accession>
<dbReference type="AlphaFoldDB" id="A0ABD6E3Y3"/>
<dbReference type="Pfam" id="PF02201">
    <property type="entry name" value="SWIB"/>
    <property type="match status" value="1"/>
</dbReference>
<dbReference type="InterPro" id="IPR019835">
    <property type="entry name" value="SWIB_domain"/>
</dbReference>
<evidence type="ECO:0000256" key="1">
    <source>
        <dbReference type="SAM" id="MobiDB-lite"/>
    </source>
</evidence>
<feature type="region of interest" description="Disordered" evidence="1">
    <location>
        <begin position="21"/>
        <end position="66"/>
    </location>
</feature>
<gene>
    <name evidence="3" type="ORF">AB6A40_001342</name>
</gene>
<comment type="caution">
    <text evidence="3">The sequence shown here is derived from an EMBL/GenBank/DDBJ whole genome shotgun (WGS) entry which is preliminary data.</text>
</comment>
<feature type="domain" description="DM2" evidence="2">
    <location>
        <begin position="242"/>
        <end position="319"/>
    </location>
</feature>
<keyword evidence="4" id="KW-1185">Reference proteome</keyword>
<name>A0ABD6E3Y3_9BILA</name>
<dbReference type="EMBL" id="JBGFUD010000489">
    <property type="protein sequence ID" value="MFH4974633.1"/>
    <property type="molecule type" value="Genomic_DNA"/>
</dbReference>
<feature type="compositionally biased region" description="Pro residues" evidence="1">
    <location>
        <begin position="37"/>
        <end position="48"/>
    </location>
</feature>
<feature type="compositionally biased region" description="Polar residues" evidence="1">
    <location>
        <begin position="51"/>
        <end position="61"/>
    </location>
</feature>
<reference evidence="3 4" key="1">
    <citation type="submission" date="2024-08" db="EMBL/GenBank/DDBJ databases">
        <title>Gnathostoma spinigerum genome.</title>
        <authorList>
            <person name="Gonzalez-Bertolin B."/>
            <person name="Monzon S."/>
            <person name="Zaballos A."/>
            <person name="Jimenez P."/>
            <person name="Dekumyoy P."/>
            <person name="Varona S."/>
            <person name="Cuesta I."/>
            <person name="Sumanam S."/>
            <person name="Adisakwattana P."/>
            <person name="Gasser R.B."/>
            <person name="Hernandez-Gonzalez A."/>
            <person name="Young N.D."/>
            <person name="Perteguer M.J."/>
        </authorList>
    </citation>
    <scope>NUCLEOTIDE SEQUENCE [LARGE SCALE GENOMIC DNA]</scope>
    <source>
        <strain evidence="3">AL3</strain>
        <tissue evidence="3">Liver</tissue>
    </source>
</reference>
<feature type="region of interest" description="Disordered" evidence="1">
    <location>
        <begin position="158"/>
        <end position="182"/>
    </location>
</feature>
<dbReference type="SMART" id="SM00151">
    <property type="entry name" value="SWIB"/>
    <property type="match status" value="1"/>
</dbReference>
<evidence type="ECO:0000313" key="4">
    <source>
        <dbReference type="Proteomes" id="UP001608902"/>
    </source>
</evidence>
<protein>
    <recommendedName>
        <fullName evidence="2">DM2 domain-containing protein</fullName>
    </recommendedName>
</protein>
<sequence>MHRSSMLTSSVNNSVGGAATMRYGGVGGGQHSRRSYPPQPGGAPPMLPPQTQHTSRTQMQSRAKKRRFADKLIPPQVRELVPESQAYMDLLAFEQKLDATITRKKLDIQEALKRPIKVKRRLRIYISHTFIPGKEPEKEGDEGTVPMWELRVEGRLLDEPNSASGTNGTPATSQPTRSQTPKRKFSSFFKSLVIELDKDIYGPDNHLVEWHRTPQTSETDGFQVKRPGDRDVKCTILLLLDYQPMKFKLHPRLAKVLGLATETRPRIIEALWQYIKTHKLQDAVDRDNINCDVYLEQIFGCKRMRFMEIPQRLQSLLHQPDPLVLTHTIQYNEGNEKNTACYDIDVEMEDPLKIQMSSFLHNHANMPEIGALDQKIFDIVEQINEWKLRRDFYVRFADNPQEFIHKWLISQSNDLKTMTEVVGDNETERRAEYYYQPQIQEGVFRYIYQKVQHKRAELENTLGLKNN</sequence>
<dbReference type="Proteomes" id="UP001608902">
    <property type="component" value="Unassembled WGS sequence"/>
</dbReference>
<dbReference type="Gene3D" id="1.10.245.10">
    <property type="entry name" value="SWIB/MDM2 domain"/>
    <property type="match status" value="1"/>
</dbReference>
<evidence type="ECO:0000313" key="3">
    <source>
        <dbReference type="EMBL" id="MFH4974633.1"/>
    </source>
</evidence>
<dbReference type="PANTHER" id="PTHR13844">
    <property type="entry name" value="SWI/SNF-RELATED MATRIX-ASSOCIATED ACTIN-DEPENDENT REGULATOR OF CHROMATIN SUBFAMILY D"/>
    <property type="match status" value="1"/>
</dbReference>
<dbReference type="PROSITE" id="PS51925">
    <property type="entry name" value="SWIB_MDM2"/>
    <property type="match status" value="1"/>
</dbReference>
<dbReference type="InterPro" id="IPR003121">
    <property type="entry name" value="SWIB_MDM2_domain"/>
</dbReference>
<feature type="compositionally biased region" description="Polar residues" evidence="1">
    <location>
        <begin position="161"/>
        <end position="179"/>
    </location>
</feature>
<organism evidence="3 4">
    <name type="scientific">Gnathostoma spinigerum</name>
    <dbReference type="NCBI Taxonomy" id="75299"/>
    <lineage>
        <taxon>Eukaryota</taxon>
        <taxon>Metazoa</taxon>
        <taxon>Ecdysozoa</taxon>
        <taxon>Nematoda</taxon>
        <taxon>Chromadorea</taxon>
        <taxon>Rhabditida</taxon>
        <taxon>Spirurina</taxon>
        <taxon>Gnathostomatomorpha</taxon>
        <taxon>Gnathostomatoidea</taxon>
        <taxon>Gnathostomatidae</taxon>
        <taxon>Gnathostoma</taxon>
    </lineage>
</organism>
<evidence type="ECO:0000259" key="2">
    <source>
        <dbReference type="PROSITE" id="PS51925"/>
    </source>
</evidence>
<proteinExistence type="predicted"/>
<dbReference type="InterPro" id="IPR036885">
    <property type="entry name" value="SWIB_MDM2_dom_sf"/>
</dbReference>